<dbReference type="PANTHER" id="PTHR12595">
    <property type="entry name" value="POS9-ACTIVATING FACTOR FAP7-RELATED"/>
    <property type="match status" value="1"/>
</dbReference>
<dbReference type="HAMAP" id="MF_00039">
    <property type="entry name" value="Adenylate_kinase_AK6"/>
    <property type="match status" value="1"/>
</dbReference>
<dbReference type="RefSeq" id="XP_018027691.1">
    <property type="nucleotide sequence ID" value="XM_018172202.2"/>
</dbReference>
<protein>
    <recommendedName>
        <fullName evidence="10">Adenylate kinase isoenzyme 6 homolog</fullName>
        <shortName evidence="10">AK6</shortName>
        <ecNumber evidence="10">2.7.4.3</ecNumber>
    </recommendedName>
    <alternativeName>
        <fullName evidence="10">Dual activity adenylate kinase/ATPase</fullName>
        <shortName evidence="10">AK/ATPase</shortName>
    </alternativeName>
</protein>
<dbReference type="GO" id="GO:0016887">
    <property type="term" value="F:ATP hydrolysis activity"/>
    <property type="evidence" value="ECO:0007669"/>
    <property type="project" value="UniProtKB-UniRule"/>
</dbReference>
<dbReference type="GO" id="GO:0005634">
    <property type="term" value="C:nucleus"/>
    <property type="evidence" value="ECO:0007669"/>
    <property type="project" value="UniProtKB-SubCell"/>
</dbReference>
<dbReference type="InterPro" id="IPR027417">
    <property type="entry name" value="P-loop_NTPase"/>
</dbReference>
<comment type="catalytic activity">
    <reaction evidence="10">
        <text>ATP + H2O = ADP + phosphate + H(+)</text>
        <dbReference type="Rhea" id="RHEA:13065"/>
        <dbReference type="ChEBI" id="CHEBI:15377"/>
        <dbReference type="ChEBI" id="CHEBI:15378"/>
        <dbReference type="ChEBI" id="CHEBI:30616"/>
        <dbReference type="ChEBI" id="CHEBI:43474"/>
        <dbReference type="ChEBI" id="CHEBI:456216"/>
    </reaction>
</comment>
<evidence type="ECO:0000256" key="9">
    <source>
        <dbReference type="ARBA" id="ARBA00023242"/>
    </source>
</evidence>
<comment type="function">
    <text evidence="10">Broad-specificity nucleoside monophosphate (NMP) kinase that catalyzes the reversible transfer of the terminal phosphate group between nucleoside triphosphates and monophosphates. Has also ATPase activity. Involved in the late cytoplasmic maturation steps of the 40S ribosomal particles, specifically 18S rRNA maturation. While NMP activity is not required for ribosome maturation, ATPase activity is. Associates transiently with small ribosomal subunit protein uS11. ATP hydrolysis breaks the interaction with uS11. May temporarily remove uS11 from the ribosome to enable a conformational change of the ribosomal RNA that is needed for the final maturation step of the small ribosomal subunit. Its NMP activity may have a role in nuclear energy homeostasis.</text>
</comment>
<keyword evidence="5 10" id="KW-0808">Transferase</keyword>
<organism evidence="11 13">
    <name type="scientific">Hyalella azteca</name>
    <name type="common">Amphipod</name>
    <dbReference type="NCBI Taxonomy" id="294128"/>
    <lineage>
        <taxon>Eukaryota</taxon>
        <taxon>Metazoa</taxon>
        <taxon>Ecdysozoa</taxon>
        <taxon>Arthropoda</taxon>
        <taxon>Crustacea</taxon>
        <taxon>Multicrustacea</taxon>
        <taxon>Malacostraca</taxon>
        <taxon>Eumalacostraca</taxon>
        <taxon>Peracarida</taxon>
        <taxon>Amphipoda</taxon>
        <taxon>Senticaudata</taxon>
        <taxon>Talitrida</taxon>
        <taxon>Talitroidea</taxon>
        <taxon>Hyalellidae</taxon>
        <taxon>Hyalella</taxon>
    </lineage>
</organism>
<evidence type="ECO:0000256" key="10">
    <source>
        <dbReference type="HAMAP-Rule" id="MF_03173"/>
    </source>
</evidence>
<dbReference type="GO" id="GO:0005524">
    <property type="term" value="F:ATP binding"/>
    <property type="evidence" value="ECO:0007669"/>
    <property type="project" value="UniProtKB-KW"/>
</dbReference>
<keyword evidence="6 10" id="KW-0547">Nucleotide-binding</keyword>
<feature type="region of interest" description="NMPbind" evidence="10">
    <location>
        <begin position="35"/>
        <end position="58"/>
    </location>
</feature>
<evidence type="ECO:0000256" key="4">
    <source>
        <dbReference type="ARBA" id="ARBA00022552"/>
    </source>
</evidence>
<evidence type="ECO:0000256" key="8">
    <source>
        <dbReference type="ARBA" id="ARBA00022840"/>
    </source>
</evidence>
<keyword evidence="8 10" id="KW-0067">ATP-binding</keyword>
<dbReference type="GO" id="GO:0004017">
    <property type="term" value="F:AMP kinase activity"/>
    <property type="evidence" value="ECO:0007669"/>
    <property type="project" value="UniProtKB-UniRule"/>
</dbReference>
<evidence type="ECO:0000256" key="7">
    <source>
        <dbReference type="ARBA" id="ARBA00022777"/>
    </source>
</evidence>
<dbReference type="Pfam" id="PF13238">
    <property type="entry name" value="AAA_18"/>
    <property type="match status" value="1"/>
</dbReference>
<dbReference type="GO" id="GO:0005737">
    <property type="term" value="C:cytoplasm"/>
    <property type="evidence" value="ECO:0007669"/>
    <property type="project" value="UniProtKB-SubCell"/>
</dbReference>
<dbReference type="PANTHER" id="PTHR12595:SF0">
    <property type="entry name" value="ADENYLATE KINASE ISOENZYME 6"/>
    <property type="match status" value="1"/>
</dbReference>
<comment type="subunit">
    <text evidence="10">Monomer and homodimer. Interacts with small ribosomal subunit protein uS11. Not a structural component of 43S pre-ribosomes, but transiently interacts with them by binding to uS11.</text>
</comment>
<feature type="binding site" evidence="10">
    <location>
        <position position="15"/>
    </location>
    <ligand>
        <name>ATP</name>
        <dbReference type="ChEBI" id="CHEBI:30616"/>
    </ligand>
</feature>
<keyword evidence="3 10" id="KW-0690">Ribosome biogenesis</keyword>
<dbReference type="Gene3D" id="3.40.50.300">
    <property type="entry name" value="P-loop containing nucleotide triphosphate hydrolases"/>
    <property type="match status" value="1"/>
</dbReference>
<accession>A0A8B7PQE3</accession>
<keyword evidence="7 10" id="KW-0418">Kinase</keyword>
<reference evidence="12 13" key="1">
    <citation type="submission" date="2025-04" db="UniProtKB">
        <authorList>
            <consortium name="RefSeq"/>
        </authorList>
    </citation>
    <scope>IDENTIFICATION</scope>
    <source>
        <tissue evidence="12 13">Whole organism</tissue>
    </source>
</reference>
<name>A0A8B7PQE3_HYAAZ</name>
<evidence type="ECO:0000313" key="11">
    <source>
        <dbReference type="Proteomes" id="UP000694843"/>
    </source>
</evidence>
<keyword evidence="9 10" id="KW-0539">Nucleus</keyword>
<dbReference type="GO" id="GO:0006364">
    <property type="term" value="P:rRNA processing"/>
    <property type="evidence" value="ECO:0007669"/>
    <property type="project" value="UniProtKB-KW"/>
</dbReference>
<dbReference type="FunFam" id="3.40.50.300:FF:000372">
    <property type="entry name" value="Adenylate kinase isoenzyme 6 homolog"/>
    <property type="match status" value="1"/>
</dbReference>
<dbReference type="EC" id="2.7.4.3" evidence="10"/>
<dbReference type="InterPro" id="IPR020618">
    <property type="entry name" value="Adenyl_kinase_AK6"/>
</dbReference>
<evidence type="ECO:0000256" key="6">
    <source>
        <dbReference type="ARBA" id="ARBA00022741"/>
    </source>
</evidence>
<evidence type="ECO:0000256" key="3">
    <source>
        <dbReference type="ARBA" id="ARBA00022517"/>
    </source>
</evidence>
<dbReference type="GeneID" id="108682939"/>
<comment type="catalytic activity">
    <reaction evidence="1 10">
        <text>AMP + ATP = 2 ADP</text>
        <dbReference type="Rhea" id="RHEA:12973"/>
        <dbReference type="ChEBI" id="CHEBI:30616"/>
        <dbReference type="ChEBI" id="CHEBI:456215"/>
        <dbReference type="ChEBI" id="CHEBI:456216"/>
        <dbReference type="EC" id="2.7.4.3"/>
    </reaction>
</comment>
<feature type="binding site" evidence="10">
    <location>
        <position position="111"/>
    </location>
    <ligand>
        <name>ATP</name>
        <dbReference type="ChEBI" id="CHEBI:30616"/>
    </ligand>
</feature>
<dbReference type="GO" id="GO:0042274">
    <property type="term" value="P:ribosomal small subunit biogenesis"/>
    <property type="evidence" value="ECO:0007669"/>
    <property type="project" value="UniProtKB-UniRule"/>
</dbReference>
<evidence type="ECO:0000256" key="1">
    <source>
        <dbReference type="ARBA" id="ARBA00000582"/>
    </source>
</evidence>
<feature type="binding site" evidence="10">
    <location>
        <position position="19"/>
    </location>
    <ligand>
        <name>ATP</name>
        <dbReference type="ChEBI" id="CHEBI:30616"/>
    </ligand>
</feature>
<comment type="similarity">
    <text evidence="10">Belongs to the adenylate kinase family. AK6 subfamily.</text>
</comment>
<gene>
    <name evidence="12 13" type="primary">LOC108682939</name>
</gene>
<keyword evidence="11" id="KW-1185">Reference proteome</keyword>
<evidence type="ECO:0000256" key="5">
    <source>
        <dbReference type="ARBA" id="ARBA00022679"/>
    </source>
</evidence>
<evidence type="ECO:0000313" key="12">
    <source>
        <dbReference type="RefSeq" id="XP_018027689.1"/>
    </source>
</evidence>
<dbReference type="AlphaFoldDB" id="A0A8B7PQE3"/>
<evidence type="ECO:0000256" key="2">
    <source>
        <dbReference type="ARBA" id="ARBA00022490"/>
    </source>
</evidence>
<feature type="binding site" evidence="10">
    <location>
        <position position="20"/>
    </location>
    <ligand>
        <name>ATP</name>
        <dbReference type="ChEBI" id="CHEBI:30616"/>
    </ligand>
</feature>
<comment type="subcellular location">
    <subcellularLocation>
        <location evidence="10">Cytoplasm</location>
    </subcellularLocation>
    <subcellularLocation>
        <location evidence="10">Nucleus</location>
    </subcellularLocation>
</comment>
<dbReference type="OrthoDB" id="10251185at2759"/>
<dbReference type="KEGG" id="hazt:108682939"/>
<proteinExistence type="inferred from homology"/>
<feature type="binding site" evidence="10">
    <location>
        <position position="17"/>
    </location>
    <ligand>
        <name>ATP</name>
        <dbReference type="ChEBI" id="CHEBI:30616"/>
    </ligand>
</feature>
<sequence length="178" mass="20226">MMIKYPNILITGTPGVGKSTMAAQVAENCNLQHISVSDLAKENNLFDGYDDALQCHILDEDKVLDELEDPISEGGKVVDYHGSSFFPERFFDAVFVLRCNNTVLHDRLAARGYTPEKILENIECEILHVLRDEALENYKPEIVMEVENDTVDQLEAGVNLITEWVKAWVRQHDESMEQ</sequence>
<dbReference type="CTD" id="102157402"/>
<dbReference type="SUPFAM" id="SSF52540">
    <property type="entry name" value="P-loop containing nucleoside triphosphate hydrolases"/>
    <property type="match status" value="1"/>
</dbReference>
<keyword evidence="4 10" id="KW-0698">rRNA processing</keyword>
<dbReference type="OMA" id="QCEIFGT"/>
<feature type="binding site" evidence="10">
    <location>
        <position position="18"/>
    </location>
    <ligand>
        <name>ATP</name>
        <dbReference type="ChEBI" id="CHEBI:30616"/>
    </ligand>
</feature>
<dbReference type="Proteomes" id="UP000694843">
    <property type="component" value="Unplaced"/>
</dbReference>
<evidence type="ECO:0000313" key="13">
    <source>
        <dbReference type="RefSeq" id="XP_018027691.1"/>
    </source>
</evidence>
<comment type="caution">
    <text evidence="10">Lacks conserved residue(s) required for the propagation of feature annotation.</text>
</comment>
<dbReference type="RefSeq" id="XP_018027689.1">
    <property type="nucleotide sequence ID" value="XM_018172200.2"/>
</dbReference>
<keyword evidence="2 10" id="KW-0963">Cytoplasm</keyword>
<feature type="region of interest" description="LID" evidence="10">
    <location>
        <begin position="110"/>
        <end position="120"/>
    </location>
</feature>